<keyword evidence="1" id="KW-0505">Motor protein</keyword>
<dbReference type="eggNOG" id="KOG0239">
    <property type="taxonomic scope" value="Eukaryota"/>
</dbReference>
<gene>
    <name evidence="4" type="ordered locus">VIT_08s0007g05480</name>
</gene>
<dbReference type="GO" id="GO:0007018">
    <property type="term" value="P:microtubule-based movement"/>
    <property type="evidence" value="ECO:0007669"/>
    <property type="project" value="InterPro"/>
</dbReference>
<dbReference type="Gene3D" id="3.40.850.10">
    <property type="entry name" value="Kinesin motor domain"/>
    <property type="match status" value="1"/>
</dbReference>
<dbReference type="InterPro" id="IPR027640">
    <property type="entry name" value="Kinesin-like_fam"/>
</dbReference>
<dbReference type="SUPFAM" id="SSF52540">
    <property type="entry name" value="P-loop containing nucleoside triphosphate hydrolases"/>
    <property type="match status" value="1"/>
</dbReference>
<evidence type="ECO:0000313" key="5">
    <source>
        <dbReference type="Proteomes" id="UP000009183"/>
    </source>
</evidence>
<dbReference type="GO" id="GO:0005524">
    <property type="term" value="F:ATP binding"/>
    <property type="evidence" value="ECO:0007669"/>
    <property type="project" value="InterPro"/>
</dbReference>
<sequence length="77" mass="8669">MANGSTSIVDFVSSRENELQIICSDSSKKQFKFDHVFRPGSDQEAVFAQTSPIVTSMLDGYNVGDYPERDLFEEDEI</sequence>
<evidence type="ECO:0000256" key="2">
    <source>
        <dbReference type="PROSITE-ProRule" id="PRU00283"/>
    </source>
</evidence>
<protein>
    <recommendedName>
        <fullName evidence="3">Kinesin motor domain-containing protein</fullName>
    </recommendedName>
</protein>
<name>F6HK93_VITVI</name>
<dbReference type="PaxDb" id="29760-VIT_08s0007g05480.t01"/>
<comment type="caution">
    <text evidence="2">Lacks conserved residue(s) required for the propagation of feature annotation.</text>
</comment>
<dbReference type="HOGENOM" id="CLU_2643097_0_0_1"/>
<evidence type="ECO:0000259" key="3">
    <source>
        <dbReference type="PROSITE" id="PS50067"/>
    </source>
</evidence>
<dbReference type="InterPro" id="IPR027417">
    <property type="entry name" value="P-loop_NTPase"/>
</dbReference>
<dbReference type="PROSITE" id="PS50067">
    <property type="entry name" value="KINESIN_MOTOR_2"/>
    <property type="match status" value="1"/>
</dbReference>
<evidence type="ECO:0000313" key="4">
    <source>
        <dbReference type="EMBL" id="CCB55315.1"/>
    </source>
</evidence>
<dbReference type="EMBL" id="FN595991">
    <property type="protein sequence ID" value="CCB55315.1"/>
    <property type="molecule type" value="Genomic_DNA"/>
</dbReference>
<accession>F6HK93</accession>
<dbReference type="GO" id="GO:0003777">
    <property type="term" value="F:microtubule motor activity"/>
    <property type="evidence" value="ECO:0007669"/>
    <property type="project" value="InterPro"/>
</dbReference>
<proteinExistence type="inferred from homology"/>
<keyword evidence="5" id="KW-1185">Reference proteome</keyword>
<dbReference type="InParanoid" id="F6HK93"/>
<dbReference type="InterPro" id="IPR001752">
    <property type="entry name" value="Kinesin_motor_dom"/>
</dbReference>
<reference evidence="5" key="1">
    <citation type="journal article" date="2007" name="Nature">
        <title>The grapevine genome sequence suggests ancestral hexaploidization in major angiosperm phyla.</title>
        <authorList>
            <consortium name="The French-Italian Public Consortium for Grapevine Genome Characterization."/>
            <person name="Jaillon O."/>
            <person name="Aury J.-M."/>
            <person name="Noel B."/>
            <person name="Policriti A."/>
            <person name="Clepet C."/>
            <person name="Casagrande A."/>
            <person name="Choisne N."/>
            <person name="Aubourg S."/>
            <person name="Vitulo N."/>
            <person name="Jubin C."/>
            <person name="Vezzi A."/>
            <person name="Legeai F."/>
            <person name="Hugueney P."/>
            <person name="Dasilva C."/>
            <person name="Horner D."/>
            <person name="Mica E."/>
            <person name="Jublot D."/>
            <person name="Poulain J."/>
            <person name="Bruyere C."/>
            <person name="Billault A."/>
            <person name="Segurens B."/>
            <person name="Gouyvenoux M."/>
            <person name="Ugarte E."/>
            <person name="Cattonaro F."/>
            <person name="Anthouard V."/>
            <person name="Vico V."/>
            <person name="Del Fabbro C."/>
            <person name="Alaux M."/>
            <person name="Di Gaspero G."/>
            <person name="Dumas V."/>
            <person name="Felice N."/>
            <person name="Paillard S."/>
            <person name="Juman I."/>
            <person name="Moroldo M."/>
            <person name="Scalabrin S."/>
            <person name="Canaguier A."/>
            <person name="Le Clainche I."/>
            <person name="Malacrida G."/>
            <person name="Durand E."/>
            <person name="Pesole G."/>
            <person name="Laucou V."/>
            <person name="Chatelet P."/>
            <person name="Merdinoglu D."/>
            <person name="Delledonne M."/>
            <person name="Pezzotti M."/>
            <person name="Lecharny A."/>
            <person name="Scarpelli C."/>
            <person name="Artiguenave F."/>
            <person name="Pe M.E."/>
            <person name="Valle G."/>
            <person name="Morgante M."/>
            <person name="Caboche M."/>
            <person name="Adam-Blondon A.-F."/>
            <person name="Weissenbach J."/>
            <person name="Quetier F."/>
            <person name="Wincker P."/>
        </authorList>
    </citation>
    <scope>NUCLEOTIDE SEQUENCE [LARGE SCALE GENOMIC DNA]</scope>
    <source>
        <strain evidence="5">cv. Pinot noir / PN40024</strain>
    </source>
</reference>
<organism evidence="4 5">
    <name type="scientific">Vitis vinifera</name>
    <name type="common">Grape</name>
    <dbReference type="NCBI Taxonomy" id="29760"/>
    <lineage>
        <taxon>Eukaryota</taxon>
        <taxon>Viridiplantae</taxon>
        <taxon>Streptophyta</taxon>
        <taxon>Embryophyta</taxon>
        <taxon>Tracheophyta</taxon>
        <taxon>Spermatophyta</taxon>
        <taxon>Magnoliopsida</taxon>
        <taxon>eudicotyledons</taxon>
        <taxon>Gunneridae</taxon>
        <taxon>Pentapetalae</taxon>
        <taxon>rosids</taxon>
        <taxon>Vitales</taxon>
        <taxon>Vitaceae</taxon>
        <taxon>Viteae</taxon>
        <taxon>Vitis</taxon>
    </lineage>
</organism>
<dbReference type="GO" id="GO:0008017">
    <property type="term" value="F:microtubule binding"/>
    <property type="evidence" value="ECO:0007669"/>
    <property type="project" value="InterPro"/>
</dbReference>
<dbReference type="AlphaFoldDB" id="F6HK93"/>
<dbReference type="Proteomes" id="UP000009183">
    <property type="component" value="Chromosome 8"/>
</dbReference>
<feature type="domain" description="Kinesin motor" evidence="3">
    <location>
        <begin position="1"/>
        <end position="77"/>
    </location>
</feature>
<dbReference type="OrthoDB" id="3176171at2759"/>
<comment type="similarity">
    <text evidence="2">Belongs to the TRAFAC class myosin-kinesin ATPase superfamily. Kinesin family.</text>
</comment>
<dbReference type="PANTHER" id="PTHR47972">
    <property type="entry name" value="KINESIN-LIKE PROTEIN KLP-3"/>
    <property type="match status" value="1"/>
</dbReference>
<evidence type="ECO:0000256" key="1">
    <source>
        <dbReference type="ARBA" id="ARBA00023175"/>
    </source>
</evidence>
<dbReference type="Pfam" id="PF00225">
    <property type="entry name" value="Kinesin"/>
    <property type="match status" value="1"/>
</dbReference>
<dbReference type="PANTHER" id="PTHR47972:SF2">
    <property type="entry name" value="KINESIN-LIKE PROTEIN KIN-14S"/>
    <property type="match status" value="1"/>
</dbReference>
<dbReference type="STRING" id="29760.F6HK93"/>
<dbReference type="InterPro" id="IPR036961">
    <property type="entry name" value="Kinesin_motor_dom_sf"/>
</dbReference>